<evidence type="ECO:0000256" key="1">
    <source>
        <dbReference type="SAM" id="MobiDB-lite"/>
    </source>
</evidence>
<accession>A0ABP0N9L3</accession>
<feature type="region of interest" description="Disordered" evidence="1">
    <location>
        <begin position="1"/>
        <end position="75"/>
    </location>
</feature>
<keyword evidence="3" id="KW-1185">Reference proteome</keyword>
<name>A0ABP0N9L3_9DINO</name>
<feature type="compositionally biased region" description="Acidic residues" evidence="1">
    <location>
        <begin position="97"/>
        <end position="106"/>
    </location>
</feature>
<feature type="region of interest" description="Disordered" evidence="1">
    <location>
        <begin position="163"/>
        <end position="187"/>
    </location>
</feature>
<proteinExistence type="predicted"/>
<gene>
    <name evidence="2" type="ORF">CCMP2556_LOCUS29757</name>
</gene>
<organism evidence="2 3">
    <name type="scientific">Durusdinium trenchii</name>
    <dbReference type="NCBI Taxonomy" id="1381693"/>
    <lineage>
        <taxon>Eukaryota</taxon>
        <taxon>Sar</taxon>
        <taxon>Alveolata</taxon>
        <taxon>Dinophyceae</taxon>
        <taxon>Suessiales</taxon>
        <taxon>Symbiodiniaceae</taxon>
        <taxon>Durusdinium</taxon>
    </lineage>
</organism>
<sequence>MAARPKERLKRACEEPPEPPAVPQLPRPQSAHRQARKQEQQTLHQPALPRKVRPPQLASARPVLKPSSETQLAPLLHPASVVAASRLMQEAYTSDTDLGETTDEEEIQRWSPPSSASEGSDGLVASAWRAVSRLANWLTPAPLERFWGKVHCQMLPEVCCSPPLQPPDEAKTSITVARADVKKDSRS</sequence>
<reference evidence="2 3" key="1">
    <citation type="submission" date="2024-02" db="EMBL/GenBank/DDBJ databases">
        <authorList>
            <person name="Chen Y."/>
            <person name="Shah S."/>
            <person name="Dougan E. K."/>
            <person name="Thang M."/>
            <person name="Chan C."/>
        </authorList>
    </citation>
    <scope>NUCLEOTIDE SEQUENCE [LARGE SCALE GENOMIC DNA]</scope>
</reference>
<feature type="compositionally biased region" description="Basic and acidic residues" evidence="1">
    <location>
        <begin position="1"/>
        <end position="14"/>
    </location>
</feature>
<feature type="region of interest" description="Disordered" evidence="1">
    <location>
        <begin position="92"/>
        <end position="121"/>
    </location>
</feature>
<dbReference type="Proteomes" id="UP001642484">
    <property type="component" value="Unassembled WGS sequence"/>
</dbReference>
<protein>
    <submittedName>
        <fullName evidence="2">Uncharacterized protein</fullName>
    </submittedName>
</protein>
<evidence type="ECO:0000313" key="2">
    <source>
        <dbReference type="EMBL" id="CAK9060493.1"/>
    </source>
</evidence>
<dbReference type="EMBL" id="CAXAMN010021529">
    <property type="protein sequence ID" value="CAK9060493.1"/>
    <property type="molecule type" value="Genomic_DNA"/>
</dbReference>
<comment type="caution">
    <text evidence="2">The sequence shown here is derived from an EMBL/GenBank/DDBJ whole genome shotgun (WGS) entry which is preliminary data.</text>
</comment>
<evidence type="ECO:0000313" key="3">
    <source>
        <dbReference type="Proteomes" id="UP001642484"/>
    </source>
</evidence>